<dbReference type="CDD" id="cd01127">
    <property type="entry name" value="TrwB_TraG_TraD_VirD4"/>
    <property type="match status" value="2"/>
</dbReference>
<accession>A0ABR8YNR7</accession>
<evidence type="ECO:0000313" key="10">
    <source>
        <dbReference type="Proteomes" id="UP000627166"/>
    </source>
</evidence>
<dbReference type="InterPro" id="IPR027417">
    <property type="entry name" value="P-loop_NTPase"/>
</dbReference>
<evidence type="ECO:0000313" key="9">
    <source>
        <dbReference type="EMBL" id="MBD8045858.1"/>
    </source>
</evidence>
<keyword evidence="6 8" id="KW-0472">Membrane</keyword>
<evidence type="ECO:0000256" key="6">
    <source>
        <dbReference type="ARBA" id="ARBA00023136"/>
    </source>
</evidence>
<dbReference type="Gene3D" id="3.40.50.300">
    <property type="entry name" value="P-loop containing nucleotide triphosphate hydrolases"/>
    <property type="match status" value="1"/>
</dbReference>
<comment type="caution">
    <text evidence="9">The sequence shown here is derived from an EMBL/GenBank/DDBJ whole genome shotgun (WGS) entry which is preliminary data.</text>
</comment>
<keyword evidence="10" id="KW-1185">Reference proteome</keyword>
<dbReference type="InterPro" id="IPR003688">
    <property type="entry name" value="TraG/VirD4"/>
</dbReference>
<proteinExistence type="inferred from homology"/>
<keyword evidence="5 8" id="KW-1133">Transmembrane helix</keyword>
<dbReference type="PANTHER" id="PTHR37937">
    <property type="entry name" value="CONJUGATIVE TRANSFER: DNA TRANSPORT"/>
    <property type="match status" value="1"/>
</dbReference>
<dbReference type="NCBIfam" id="NF045973">
    <property type="entry name" value="conju_CD1115"/>
    <property type="match status" value="1"/>
</dbReference>
<feature type="coiled-coil region" evidence="7">
    <location>
        <begin position="280"/>
        <end position="324"/>
    </location>
</feature>
<dbReference type="Proteomes" id="UP000627166">
    <property type="component" value="Unassembled WGS sequence"/>
</dbReference>
<keyword evidence="4 8" id="KW-0812">Transmembrane</keyword>
<dbReference type="SUPFAM" id="SSF52540">
    <property type="entry name" value="P-loop containing nucleoside triphosphate hydrolases"/>
    <property type="match status" value="1"/>
</dbReference>
<sequence length="787" mass="90667">MKSLRILSNWKFLASISTVVFIIVTLFINLLINSIVWIMDIIAGKADIQSFNIKSSIFNFKFLSFPIFYVVAYFIVAAVLCKVLFNIRASFASIKEGQKGTSRFTTIEELKEQYKAVPEKDEEFEGKAGVPVSRYKDKIFIDDSPVNNLIIGTTRSGKGEIFMFPAIDIYSRAKIKASMIFNDPKGELIAASKETLEKRGYRVELLNLLNPLNSMSYNPLQLIIDAYEKKNYSEAQSLCKTLTYTLYYKPGTKDPFWQNSAMSLVNALILAVIDKCFKECEPIEDEINKLNEQYKELLEEENNTEKIEAKINELETKKNKIKSKMTLYTVANMLSELGSKEDAFGVNELDKYFSTLEAQSVAKMQYATSNFAKGTTRGGIFATAMSELQIFTMDEIAKMTAKNSINLRDIAFNKVNGEENKPVALFMVTPDYDVSNHVIASIFVRQLYYVLAKEASLSKNGKCDRETIFFLDEFGNMPSIEGMANIITVCLGRGIRFNLVIQAYSQLKKLYGDDYKTILGNCGNQIYILTNENETAEEFSKLVGEKTIVSYSRSGEILDTTKHQTESVDSRRLLKPEELRALREGESVVVRVIKRQDLNRKKIIPYPIFNTGETCMKYRYEYLAKDFDNQKSLLSVNVETLHKDIDLKELLLFGNEDEEIDFKEIEQEQKNEKDINDDLILSEIFTIDEIFEIKDTIEKYFKNEVVIECNTKWSSFKEFVEEGDNKILRRYLSKGIQELENKDEGGELKYEKLNTEGFEEFEQSEVMDWEIEEFKIDEVEEWEWNKH</sequence>
<feature type="transmembrane region" description="Helical" evidence="8">
    <location>
        <begin position="12"/>
        <end position="39"/>
    </location>
</feature>
<dbReference type="PANTHER" id="PTHR37937:SF1">
    <property type="entry name" value="CONJUGATIVE TRANSFER: DNA TRANSPORT"/>
    <property type="match status" value="1"/>
</dbReference>
<dbReference type="InterPro" id="IPR051539">
    <property type="entry name" value="T4SS-coupling_protein"/>
</dbReference>
<feature type="transmembrane region" description="Helical" evidence="8">
    <location>
        <begin position="60"/>
        <end position="85"/>
    </location>
</feature>
<comment type="subcellular location">
    <subcellularLocation>
        <location evidence="1">Cell membrane</location>
        <topology evidence="1">Multi-pass membrane protein</topology>
    </subcellularLocation>
</comment>
<comment type="similarity">
    <text evidence="2">Belongs to the VirD4/TraG family.</text>
</comment>
<protein>
    <submittedName>
        <fullName evidence="9">Type IV secretory system conjugative DNA transfer family protein</fullName>
    </submittedName>
</protein>
<keyword evidence="3" id="KW-1003">Cell membrane</keyword>
<evidence type="ECO:0000256" key="8">
    <source>
        <dbReference type="SAM" id="Phobius"/>
    </source>
</evidence>
<dbReference type="Pfam" id="PF02534">
    <property type="entry name" value="T4SS-DNA_transf"/>
    <property type="match status" value="1"/>
</dbReference>
<gene>
    <name evidence="9" type="ORF">H9637_02180</name>
</gene>
<reference evidence="9 10" key="1">
    <citation type="submission" date="2020-08" db="EMBL/GenBank/DDBJ databases">
        <title>A Genomic Blueprint of the Chicken Gut Microbiome.</title>
        <authorList>
            <person name="Gilroy R."/>
            <person name="Ravi A."/>
            <person name="Getino M."/>
            <person name="Pursley I."/>
            <person name="Horton D.L."/>
            <person name="Alikhan N.-F."/>
            <person name="Baker D."/>
            <person name="Gharbi K."/>
            <person name="Hall N."/>
            <person name="Watson M."/>
            <person name="Adriaenssens E.M."/>
            <person name="Foster-Nyarko E."/>
            <person name="Jarju S."/>
            <person name="Secka A."/>
            <person name="Antonio M."/>
            <person name="Oren A."/>
            <person name="Chaudhuri R."/>
            <person name="La Ragione R.M."/>
            <person name="Hildebrand F."/>
            <person name="Pallen M.J."/>
        </authorList>
    </citation>
    <scope>NUCLEOTIDE SEQUENCE [LARGE SCALE GENOMIC DNA]</scope>
    <source>
        <strain evidence="9 10">N37</strain>
    </source>
</reference>
<evidence type="ECO:0000256" key="4">
    <source>
        <dbReference type="ARBA" id="ARBA00022692"/>
    </source>
</evidence>
<evidence type="ECO:0000256" key="7">
    <source>
        <dbReference type="SAM" id="Coils"/>
    </source>
</evidence>
<evidence type="ECO:0000256" key="1">
    <source>
        <dbReference type="ARBA" id="ARBA00004651"/>
    </source>
</evidence>
<keyword evidence="7" id="KW-0175">Coiled coil</keyword>
<name>A0ABR8YNR7_9CLOT</name>
<organism evidence="9 10">
    <name type="scientific">Clostridium faecium</name>
    <dbReference type="NCBI Taxonomy" id="2762223"/>
    <lineage>
        <taxon>Bacteria</taxon>
        <taxon>Bacillati</taxon>
        <taxon>Bacillota</taxon>
        <taxon>Clostridia</taxon>
        <taxon>Eubacteriales</taxon>
        <taxon>Clostridiaceae</taxon>
        <taxon>Clostridium</taxon>
    </lineage>
</organism>
<evidence type="ECO:0000256" key="5">
    <source>
        <dbReference type="ARBA" id="ARBA00022989"/>
    </source>
</evidence>
<evidence type="ECO:0000256" key="2">
    <source>
        <dbReference type="ARBA" id="ARBA00008806"/>
    </source>
</evidence>
<dbReference type="EMBL" id="JACSQB010000018">
    <property type="protein sequence ID" value="MBD8045858.1"/>
    <property type="molecule type" value="Genomic_DNA"/>
</dbReference>
<evidence type="ECO:0000256" key="3">
    <source>
        <dbReference type="ARBA" id="ARBA00022475"/>
    </source>
</evidence>